<dbReference type="RefSeq" id="WP_101178146.1">
    <property type="nucleotide sequence ID" value="NZ_PISE01000036.1"/>
</dbReference>
<reference evidence="1 2" key="1">
    <citation type="journal article" date="2003" name="Int. J. Syst. Evol. Microbiol.">
        <title>Bacillus nealsonii sp. nov., isolated from a spacecraft-assembly facility, whose spores are gamma-radiation resistant.</title>
        <authorList>
            <person name="Venkateswaran K."/>
            <person name="Kempf M."/>
            <person name="Chen F."/>
            <person name="Satomi M."/>
            <person name="Nicholson W."/>
            <person name="Kern R."/>
        </authorList>
    </citation>
    <scope>NUCLEOTIDE SEQUENCE [LARGE SCALE GENOMIC DNA]</scope>
    <source>
        <strain evidence="1 2">FO-92</strain>
    </source>
</reference>
<name>A0A2N0YZM2_9BACI</name>
<dbReference type="AlphaFoldDB" id="A0A2N0YZM2"/>
<evidence type="ECO:0008006" key="3">
    <source>
        <dbReference type="Google" id="ProtNLM"/>
    </source>
</evidence>
<protein>
    <recommendedName>
        <fullName evidence="3">Polyhydroxyalkanoate synthesis regulator phasin</fullName>
    </recommendedName>
</protein>
<accession>A0A2N0YZM2</accession>
<dbReference type="Proteomes" id="UP000233375">
    <property type="component" value="Unassembled WGS sequence"/>
</dbReference>
<dbReference type="NCBIfam" id="NF047773">
    <property type="entry name" value="phas_rel_Lepto"/>
    <property type="match status" value="1"/>
</dbReference>
<evidence type="ECO:0000313" key="2">
    <source>
        <dbReference type="Proteomes" id="UP000233375"/>
    </source>
</evidence>
<dbReference type="EMBL" id="PISE01000036">
    <property type="protein sequence ID" value="PKG22702.1"/>
    <property type="molecule type" value="Genomic_DNA"/>
</dbReference>
<sequence length="99" mass="10922">MKNTIGKAISLGLGLAIAGKEQVEKTVEELVKKGEVTKGESKELIEHLLRKGEEMKGQMEAIAREKVSSVFAEKGIATLEDMKRLEARIEALERQNADN</sequence>
<keyword evidence="2" id="KW-1185">Reference proteome</keyword>
<evidence type="ECO:0000313" key="1">
    <source>
        <dbReference type="EMBL" id="PKG22702.1"/>
    </source>
</evidence>
<gene>
    <name evidence="1" type="ORF">CWS01_15805</name>
</gene>
<comment type="caution">
    <text evidence="1">The sequence shown here is derived from an EMBL/GenBank/DDBJ whole genome shotgun (WGS) entry which is preliminary data.</text>
</comment>
<dbReference type="OrthoDB" id="191894at2"/>
<proteinExistence type="predicted"/>
<organism evidence="1 2">
    <name type="scientific">Niallia nealsonii</name>
    <dbReference type="NCBI Taxonomy" id="115979"/>
    <lineage>
        <taxon>Bacteria</taxon>
        <taxon>Bacillati</taxon>
        <taxon>Bacillota</taxon>
        <taxon>Bacilli</taxon>
        <taxon>Bacillales</taxon>
        <taxon>Bacillaceae</taxon>
        <taxon>Niallia</taxon>
    </lineage>
</organism>